<dbReference type="GO" id="GO:0006166">
    <property type="term" value="P:purine ribonucleoside salvage"/>
    <property type="evidence" value="ECO:0007669"/>
    <property type="project" value="UniProtKB-KW"/>
</dbReference>
<dbReference type="PANTHER" id="PTHR43340:SF7">
    <property type="entry name" value="HYPOXANTHINE PHOSPHORIBOSYLTRANSFERASE"/>
    <property type="match status" value="1"/>
</dbReference>
<dbReference type="Gene3D" id="3.40.50.2020">
    <property type="match status" value="1"/>
</dbReference>
<evidence type="ECO:0000259" key="7">
    <source>
        <dbReference type="Pfam" id="PF00156"/>
    </source>
</evidence>
<keyword evidence="5" id="KW-0963">Cytoplasm</keyword>
<feature type="domain" description="Phosphoribosyltransferase" evidence="7">
    <location>
        <begin position="96"/>
        <end position="244"/>
    </location>
</feature>
<dbReference type="GO" id="GO:0005829">
    <property type="term" value="C:cytosol"/>
    <property type="evidence" value="ECO:0007669"/>
    <property type="project" value="TreeGrafter"/>
</dbReference>
<evidence type="ECO:0000256" key="4">
    <source>
        <dbReference type="ARBA" id="ARBA00022842"/>
    </source>
</evidence>
<feature type="compositionally biased region" description="Basic and acidic residues" evidence="6">
    <location>
        <begin position="45"/>
        <end position="54"/>
    </location>
</feature>
<evidence type="ECO:0000256" key="6">
    <source>
        <dbReference type="SAM" id="MobiDB-lite"/>
    </source>
</evidence>
<dbReference type="GO" id="GO:0006178">
    <property type="term" value="P:guanine salvage"/>
    <property type="evidence" value="ECO:0007669"/>
    <property type="project" value="TreeGrafter"/>
</dbReference>
<dbReference type="NCBIfam" id="TIGR01203">
    <property type="entry name" value="HGPRTase"/>
    <property type="match status" value="1"/>
</dbReference>
<comment type="pathway">
    <text evidence="5">Purine metabolism; IMP biosynthesis via salvage pathway; IMP from hypoxanthine: step 1/1.</text>
</comment>
<dbReference type="InterPro" id="IPR029057">
    <property type="entry name" value="PRTase-like"/>
</dbReference>
<dbReference type="GO" id="GO:0046100">
    <property type="term" value="P:hypoxanthine metabolic process"/>
    <property type="evidence" value="ECO:0007669"/>
    <property type="project" value="TreeGrafter"/>
</dbReference>
<comment type="caution">
    <text evidence="8">The sequence shown here is derived from an EMBL/GenBank/DDBJ whole genome shotgun (WGS) entry which is preliminary data.</text>
</comment>
<evidence type="ECO:0000256" key="3">
    <source>
        <dbReference type="ARBA" id="ARBA00022741"/>
    </source>
</evidence>
<keyword evidence="5 8" id="KW-0808">Transferase</keyword>
<dbReference type="InterPro" id="IPR005904">
    <property type="entry name" value="Hxn_phspho_trans"/>
</dbReference>
<dbReference type="Pfam" id="PF00156">
    <property type="entry name" value="Pribosyltran"/>
    <property type="match status" value="1"/>
</dbReference>
<dbReference type="GO" id="GO:0000166">
    <property type="term" value="F:nucleotide binding"/>
    <property type="evidence" value="ECO:0007669"/>
    <property type="project" value="UniProtKB-KW"/>
</dbReference>
<keyword evidence="2 5" id="KW-0479">Metal-binding</keyword>
<sequence length="262" mass="29949">MVCVCSSDKRRGFRKRRVDFTHSRRALYPDANRPSRSPPAHRHQHESENSDLKDKHSRMAAYLEIADDSKGHELSLFCVPKHYEEDLDSVIIPNGLIKDRTERLARDIVRDMGGHHIVALCVLKGGYKFFADLMDYIKTLNQNSDKSVPLTVDFIRLKSYSNDQSTNCVKVIGGDELSALSGKDIVETGRTMETLLKLLNECHPKMVKVVSLLVKRTPRSSGYRPDYIGFEVPDKFLVGYALDYNEYFRDLSVSVLSWSFLM</sequence>
<keyword evidence="9" id="KW-1185">Reference proteome</keyword>
<dbReference type="SUPFAM" id="SSF53271">
    <property type="entry name" value="PRTase-like"/>
    <property type="match status" value="1"/>
</dbReference>
<comment type="catalytic activity">
    <reaction evidence="5">
        <text>IMP + diphosphate = hypoxanthine + 5-phospho-alpha-D-ribose 1-diphosphate</text>
        <dbReference type="Rhea" id="RHEA:17973"/>
        <dbReference type="ChEBI" id="CHEBI:17368"/>
        <dbReference type="ChEBI" id="CHEBI:33019"/>
        <dbReference type="ChEBI" id="CHEBI:58017"/>
        <dbReference type="ChEBI" id="CHEBI:58053"/>
        <dbReference type="EC" id="2.4.2.8"/>
    </reaction>
</comment>
<gene>
    <name evidence="8" type="ORF">DPX16_3737</name>
</gene>
<name>A0A3N0XUU4_ANAGA</name>
<dbReference type="EC" id="2.4.2.8" evidence="5"/>
<organism evidence="8 9">
    <name type="scientific">Anabarilius grahami</name>
    <name type="common">Kanglang fish</name>
    <name type="synonym">Barilius grahami</name>
    <dbReference type="NCBI Taxonomy" id="495550"/>
    <lineage>
        <taxon>Eukaryota</taxon>
        <taxon>Metazoa</taxon>
        <taxon>Chordata</taxon>
        <taxon>Craniata</taxon>
        <taxon>Vertebrata</taxon>
        <taxon>Euteleostomi</taxon>
        <taxon>Actinopterygii</taxon>
        <taxon>Neopterygii</taxon>
        <taxon>Teleostei</taxon>
        <taxon>Ostariophysi</taxon>
        <taxon>Cypriniformes</taxon>
        <taxon>Xenocyprididae</taxon>
        <taxon>Xenocypridinae</taxon>
        <taxon>Xenocypridinae incertae sedis</taxon>
        <taxon>Anabarilius</taxon>
    </lineage>
</organism>
<dbReference type="GO" id="GO:0032264">
    <property type="term" value="P:IMP salvage"/>
    <property type="evidence" value="ECO:0007669"/>
    <property type="project" value="UniProtKB-UniPathway"/>
</dbReference>
<accession>A0A3N0XUU4</accession>
<proteinExistence type="inferred from homology"/>
<comment type="subcellular location">
    <subcellularLocation>
        <location evidence="5">Cytoplasm</location>
    </subcellularLocation>
</comment>
<comment type="cofactor">
    <cofactor evidence="5">
        <name>Mg(2+)</name>
        <dbReference type="ChEBI" id="CHEBI:18420"/>
    </cofactor>
</comment>
<keyword evidence="4 5" id="KW-0460">Magnesium</keyword>
<dbReference type="OrthoDB" id="9449045at2759"/>
<keyword evidence="5 8" id="KW-0328">Glycosyltransferase</keyword>
<protein>
    <recommendedName>
        <fullName evidence="5">Hypoxanthine phosphoribosyltransferase</fullName>
        <ecNumber evidence="5">2.4.2.8</ecNumber>
    </recommendedName>
</protein>
<evidence type="ECO:0000256" key="1">
    <source>
        <dbReference type="ARBA" id="ARBA00008391"/>
    </source>
</evidence>
<dbReference type="PANTHER" id="PTHR43340">
    <property type="entry name" value="HYPOXANTHINE-GUANINE PHOSPHORIBOSYLTRANSFERASE"/>
    <property type="match status" value="1"/>
</dbReference>
<dbReference type="FunFam" id="3.40.50.2020:FF:000053">
    <property type="entry name" value="Hypoxanthine phosphoribosyltransferase"/>
    <property type="match status" value="1"/>
</dbReference>
<reference evidence="8 9" key="1">
    <citation type="submission" date="2018-10" db="EMBL/GenBank/DDBJ databases">
        <title>Genome assembly for a Yunnan-Guizhou Plateau 3E fish, Anabarilius grahami (Regan), and its evolutionary and genetic applications.</title>
        <authorList>
            <person name="Jiang W."/>
        </authorList>
    </citation>
    <scope>NUCLEOTIDE SEQUENCE [LARGE SCALE GENOMIC DNA]</scope>
    <source>
        <strain evidence="8">AG-KIZ</strain>
        <tissue evidence="8">Muscle</tissue>
    </source>
</reference>
<keyword evidence="3 5" id="KW-0547">Nucleotide-binding</keyword>
<comment type="similarity">
    <text evidence="1 5">Belongs to the purine/pyrimidine phosphoribosyltransferase family.</text>
</comment>
<evidence type="ECO:0000313" key="8">
    <source>
        <dbReference type="EMBL" id="ROJ64715.1"/>
    </source>
</evidence>
<dbReference type="EMBL" id="RJVU01059826">
    <property type="protein sequence ID" value="ROJ64715.1"/>
    <property type="molecule type" value="Genomic_DNA"/>
</dbReference>
<dbReference type="InterPro" id="IPR000836">
    <property type="entry name" value="PRTase_dom"/>
</dbReference>
<dbReference type="Proteomes" id="UP000281406">
    <property type="component" value="Unassembled WGS sequence"/>
</dbReference>
<evidence type="ECO:0000256" key="5">
    <source>
        <dbReference type="RuleBase" id="RU364099"/>
    </source>
</evidence>
<dbReference type="AlphaFoldDB" id="A0A3N0XUU4"/>
<dbReference type="UniPathway" id="UPA00591">
    <property type="reaction ID" value="UER00648"/>
</dbReference>
<dbReference type="GO" id="GO:0000287">
    <property type="term" value="F:magnesium ion binding"/>
    <property type="evidence" value="ECO:0007669"/>
    <property type="project" value="TreeGrafter"/>
</dbReference>
<keyword evidence="5" id="KW-0660">Purine salvage</keyword>
<feature type="region of interest" description="Disordered" evidence="6">
    <location>
        <begin position="24"/>
        <end position="55"/>
    </location>
</feature>
<evidence type="ECO:0000313" key="9">
    <source>
        <dbReference type="Proteomes" id="UP000281406"/>
    </source>
</evidence>
<evidence type="ECO:0000256" key="2">
    <source>
        <dbReference type="ARBA" id="ARBA00022723"/>
    </source>
</evidence>
<dbReference type="CDD" id="cd06223">
    <property type="entry name" value="PRTases_typeI"/>
    <property type="match status" value="1"/>
</dbReference>
<dbReference type="GO" id="GO:0004422">
    <property type="term" value="F:hypoxanthine phosphoribosyltransferase activity"/>
    <property type="evidence" value="ECO:0007669"/>
    <property type="project" value="InterPro"/>
</dbReference>
<dbReference type="InterPro" id="IPR050408">
    <property type="entry name" value="HGPRT"/>
</dbReference>
<dbReference type="GO" id="GO:0032263">
    <property type="term" value="P:GMP salvage"/>
    <property type="evidence" value="ECO:0007669"/>
    <property type="project" value="TreeGrafter"/>
</dbReference>